<proteinExistence type="predicted"/>
<comment type="caution">
    <text evidence="1">The sequence shown here is derived from an EMBL/GenBank/DDBJ whole genome shotgun (WGS) entry which is preliminary data.</text>
</comment>
<protein>
    <submittedName>
        <fullName evidence="1">Uncharacterized protein</fullName>
    </submittedName>
</protein>
<organism evidence="1">
    <name type="scientific">mine drainage metagenome</name>
    <dbReference type="NCBI Taxonomy" id="410659"/>
    <lineage>
        <taxon>unclassified sequences</taxon>
        <taxon>metagenomes</taxon>
        <taxon>ecological metagenomes</taxon>
    </lineage>
</organism>
<dbReference type="EMBL" id="CABN01000145">
    <property type="protein sequence ID" value="CBI00505.1"/>
    <property type="molecule type" value="Genomic_DNA"/>
</dbReference>
<evidence type="ECO:0000313" key="1">
    <source>
        <dbReference type="EMBL" id="CBI00505.1"/>
    </source>
</evidence>
<name>E6PZZ6_9ZZZZ</name>
<reference evidence="1" key="1">
    <citation type="submission" date="2009-10" db="EMBL/GenBank/DDBJ databases">
        <title>Diversity of trophic interactions inside an arsenic-rich microbial ecosystem.</title>
        <authorList>
            <person name="Bertin P.N."/>
            <person name="Heinrich-Salmeron A."/>
            <person name="Pelletier E."/>
            <person name="Goulhen-Chollet F."/>
            <person name="Arsene-Ploetze F."/>
            <person name="Gallien S."/>
            <person name="Calteau A."/>
            <person name="Vallenet D."/>
            <person name="Casiot C."/>
            <person name="Chane-Woon-Ming B."/>
            <person name="Giloteaux L."/>
            <person name="Barakat M."/>
            <person name="Bonnefoy V."/>
            <person name="Bruneel O."/>
            <person name="Chandler M."/>
            <person name="Cleiss J."/>
            <person name="Duran R."/>
            <person name="Elbaz-Poulichet F."/>
            <person name="Fonknechten N."/>
            <person name="Lauga B."/>
            <person name="Mornico D."/>
            <person name="Ortet P."/>
            <person name="Schaeffer C."/>
            <person name="Siguier P."/>
            <person name="Alexander Thil Smith A."/>
            <person name="Van Dorsselaer A."/>
            <person name="Weissenbach J."/>
            <person name="Medigue C."/>
            <person name="Le Paslier D."/>
        </authorList>
    </citation>
    <scope>NUCLEOTIDE SEQUENCE</scope>
</reference>
<sequence length="40" mass="4657">MSKYFMRRNYPITIGRYAQLLSYLLTVRFTLAPDALTVTA</sequence>
<accession>E6PZZ6</accession>
<dbReference type="AlphaFoldDB" id="E6PZZ6"/>
<gene>
    <name evidence="1" type="ORF">CARN3_0043</name>
</gene>